<dbReference type="GO" id="GO:0006446">
    <property type="term" value="P:regulation of translational initiation"/>
    <property type="evidence" value="ECO:0007669"/>
    <property type="project" value="TreeGrafter"/>
</dbReference>
<dbReference type="Pfam" id="PF05773">
    <property type="entry name" value="RWD"/>
    <property type="match status" value="1"/>
</dbReference>
<protein>
    <recommendedName>
        <fullName evidence="8">RWD domain-containing protein</fullName>
    </recommendedName>
</protein>
<evidence type="ECO:0000256" key="7">
    <source>
        <dbReference type="SAM" id="MobiDB-lite"/>
    </source>
</evidence>
<dbReference type="eggNOG" id="KOG3299">
    <property type="taxonomic scope" value="Eukaryota"/>
</dbReference>
<dbReference type="PANTHER" id="PTHR16301:SF25">
    <property type="entry name" value="PROTEIN IMPACT"/>
    <property type="match status" value="1"/>
</dbReference>
<dbReference type="CDD" id="cd23821">
    <property type="entry name" value="RWD_IMPACT"/>
    <property type="match status" value="1"/>
</dbReference>
<dbReference type="Pfam" id="PF01205">
    <property type="entry name" value="Impact_N"/>
    <property type="match status" value="1"/>
</dbReference>
<evidence type="ECO:0000256" key="1">
    <source>
        <dbReference type="ARBA" id="ARBA00004496"/>
    </source>
</evidence>
<dbReference type="Gene3D" id="3.10.110.10">
    <property type="entry name" value="Ubiquitin Conjugating Enzyme"/>
    <property type="match status" value="1"/>
</dbReference>
<dbReference type="GO" id="GO:0140469">
    <property type="term" value="P:GCN2-mediated signaling"/>
    <property type="evidence" value="ECO:0007669"/>
    <property type="project" value="TreeGrafter"/>
</dbReference>
<dbReference type="InterPro" id="IPR020568">
    <property type="entry name" value="Ribosomal_Su5_D2-typ_SF"/>
</dbReference>
<feature type="compositionally biased region" description="Low complexity" evidence="7">
    <location>
        <begin position="7"/>
        <end position="20"/>
    </location>
</feature>
<accession>F2UJV7</accession>
<dbReference type="PROSITE" id="PS50908">
    <property type="entry name" value="RWD"/>
    <property type="match status" value="1"/>
</dbReference>
<evidence type="ECO:0000313" key="9">
    <source>
        <dbReference type="EMBL" id="EGD77406.1"/>
    </source>
</evidence>
<reference evidence="9" key="1">
    <citation type="submission" date="2009-08" db="EMBL/GenBank/DDBJ databases">
        <title>Annotation of Salpingoeca rosetta.</title>
        <authorList>
            <consortium name="The Broad Institute Genome Sequencing Platform"/>
            <person name="Russ C."/>
            <person name="Cuomo C."/>
            <person name="Burger G."/>
            <person name="Gray M.W."/>
            <person name="Holland P.W.H."/>
            <person name="King N."/>
            <person name="Lang F.B.F."/>
            <person name="Roger A.J."/>
            <person name="Ruiz-Trillo I."/>
            <person name="Young S.K."/>
            <person name="Zeng Q."/>
            <person name="Gargeya S."/>
            <person name="Alvarado L."/>
            <person name="Berlin A."/>
            <person name="Chapman S.B."/>
            <person name="Chen Z."/>
            <person name="Freedman E."/>
            <person name="Gellesch M."/>
            <person name="Goldberg J."/>
            <person name="Griggs A."/>
            <person name="Gujja S."/>
            <person name="Heilman E."/>
            <person name="Heiman D."/>
            <person name="Howarth C."/>
            <person name="Mehta T."/>
            <person name="Neiman D."/>
            <person name="Pearson M."/>
            <person name="Roberts A."/>
            <person name="Saif S."/>
            <person name="Shea T."/>
            <person name="Shenoy N."/>
            <person name="Sisk P."/>
            <person name="Stolte C."/>
            <person name="Sykes S."/>
            <person name="White J."/>
            <person name="Yandava C."/>
            <person name="Haas B."/>
            <person name="Nusbaum C."/>
            <person name="Birren B."/>
        </authorList>
    </citation>
    <scope>NUCLEOTIDE SEQUENCE [LARGE SCALE GENOMIC DNA]</scope>
    <source>
        <strain evidence="9">ATCC 50818</strain>
    </source>
</reference>
<keyword evidence="3" id="KW-0963">Cytoplasm</keyword>
<dbReference type="InterPro" id="IPR016135">
    <property type="entry name" value="UBQ-conjugating_enzyme/RWD"/>
</dbReference>
<proteinExistence type="inferred from homology"/>
<feature type="compositionally biased region" description="Basic and acidic residues" evidence="7">
    <location>
        <begin position="191"/>
        <end position="202"/>
    </location>
</feature>
<gene>
    <name evidence="9" type="ORF">PTSG_12741</name>
</gene>
<feature type="region of interest" description="Disordered" evidence="7">
    <location>
        <begin position="316"/>
        <end position="336"/>
    </location>
</feature>
<dbReference type="PANTHER" id="PTHR16301">
    <property type="entry name" value="IMPACT-RELATED"/>
    <property type="match status" value="1"/>
</dbReference>
<evidence type="ECO:0000256" key="2">
    <source>
        <dbReference type="ARBA" id="ARBA00007665"/>
    </source>
</evidence>
<feature type="region of interest" description="Disordered" evidence="7">
    <location>
        <begin position="135"/>
        <end position="202"/>
    </location>
</feature>
<evidence type="ECO:0000256" key="6">
    <source>
        <dbReference type="ARBA" id="ARBA00023016"/>
    </source>
</evidence>
<comment type="similarity">
    <text evidence="2">Belongs to the IMPACT family.</text>
</comment>
<feature type="region of interest" description="Disordered" evidence="7">
    <location>
        <begin position="1"/>
        <end position="24"/>
    </location>
</feature>
<dbReference type="InParanoid" id="F2UJV7"/>
<dbReference type="GeneID" id="16071308"/>
<dbReference type="EMBL" id="GL832977">
    <property type="protein sequence ID" value="EGD77406.1"/>
    <property type="molecule type" value="Genomic_DNA"/>
</dbReference>
<feature type="compositionally biased region" description="Low complexity" evidence="7">
    <location>
        <begin position="143"/>
        <end position="160"/>
    </location>
</feature>
<dbReference type="Proteomes" id="UP000007799">
    <property type="component" value="Unassembled WGS sequence"/>
</dbReference>
<name>F2UJV7_SALR5</name>
<keyword evidence="5" id="KW-0810">Translation regulation</keyword>
<dbReference type="InterPro" id="IPR006575">
    <property type="entry name" value="RWD_dom"/>
</dbReference>
<dbReference type="SUPFAM" id="SSF54211">
    <property type="entry name" value="Ribosomal protein S5 domain 2-like"/>
    <property type="match status" value="1"/>
</dbReference>
<dbReference type="InterPro" id="IPR023582">
    <property type="entry name" value="Impact"/>
</dbReference>
<organism evidence="10">
    <name type="scientific">Salpingoeca rosetta (strain ATCC 50818 / BSB-021)</name>
    <dbReference type="NCBI Taxonomy" id="946362"/>
    <lineage>
        <taxon>Eukaryota</taxon>
        <taxon>Choanoflagellata</taxon>
        <taxon>Craspedida</taxon>
        <taxon>Salpingoecidae</taxon>
        <taxon>Salpingoeca</taxon>
    </lineage>
</organism>
<dbReference type="GO" id="GO:0005737">
    <property type="term" value="C:cytoplasm"/>
    <property type="evidence" value="ECO:0007669"/>
    <property type="project" value="UniProtKB-SubCell"/>
</dbReference>
<dbReference type="OrthoDB" id="69641at2759"/>
<feature type="domain" description="RWD" evidence="8">
    <location>
        <begin position="30"/>
        <end position="131"/>
    </location>
</feature>
<dbReference type="KEGG" id="sre:PTSG_12741"/>
<evidence type="ECO:0000313" key="10">
    <source>
        <dbReference type="Proteomes" id="UP000007799"/>
    </source>
</evidence>
<dbReference type="STRING" id="946362.F2UJV7"/>
<dbReference type="OMA" id="FRHICNL"/>
<evidence type="ECO:0000256" key="3">
    <source>
        <dbReference type="ARBA" id="ARBA00022490"/>
    </source>
</evidence>
<keyword evidence="6" id="KW-0346">Stress response</keyword>
<dbReference type="SUPFAM" id="SSF54495">
    <property type="entry name" value="UBC-like"/>
    <property type="match status" value="1"/>
</dbReference>
<dbReference type="AlphaFoldDB" id="F2UJV7"/>
<dbReference type="RefSeq" id="XP_004990750.1">
    <property type="nucleotide sequence ID" value="XM_004990693.1"/>
</dbReference>
<keyword evidence="10" id="KW-1185">Reference proteome</keyword>
<evidence type="ECO:0000259" key="8">
    <source>
        <dbReference type="PROSITE" id="PS50908"/>
    </source>
</evidence>
<dbReference type="Gene3D" id="3.30.230.30">
    <property type="entry name" value="Impact, N-terminal domain"/>
    <property type="match status" value="1"/>
</dbReference>
<comment type="subcellular location">
    <subcellularLocation>
        <location evidence="1">Cytoplasm</location>
    </subcellularLocation>
</comment>
<sequence>MNEGRMKAQTKQTNTTTTTMADEDATLQTDELESLSMIYEDEFAWDHKASSDNAHDTHTCKITVGSDKFELRLLIPRDYPSKSPPLYELDQRWTGRPEAAQIRAILDSAFNPGDVVIMDWVEALREFLEEAKLEAEAEKEHQQQQQQQQQMQERQDQMQQQKEDEDSSANVHGDEENTNTSSTSDPAHPCPHIDHGEPFTDRKSTFQGHVATVHSVADVKAVMAELLSNSKIARATHNMVAYRIWDDDRGVWVQDCDDDGEHGASSRMLHVLQLTDARNVLVVVSRWFGGILLGPDRFKHINNCTRDVMVEFGHIQDSSSSSDSGGKRKKKGRKKR</sequence>
<evidence type="ECO:0000256" key="5">
    <source>
        <dbReference type="ARBA" id="ARBA00022845"/>
    </source>
</evidence>
<dbReference type="InterPro" id="IPR036956">
    <property type="entry name" value="Impact_N_sf"/>
</dbReference>
<dbReference type="InterPro" id="IPR001498">
    <property type="entry name" value="Impact_N"/>
</dbReference>
<feature type="compositionally biased region" description="Basic residues" evidence="7">
    <location>
        <begin position="327"/>
        <end position="336"/>
    </location>
</feature>
<evidence type="ECO:0000256" key="4">
    <source>
        <dbReference type="ARBA" id="ARBA00022491"/>
    </source>
</evidence>
<dbReference type="FunCoup" id="F2UJV7">
    <property type="interactions" value="241"/>
</dbReference>
<dbReference type="SMART" id="SM00591">
    <property type="entry name" value="RWD"/>
    <property type="match status" value="1"/>
</dbReference>
<keyword evidence="4" id="KW-0678">Repressor</keyword>